<evidence type="ECO:0000256" key="3">
    <source>
        <dbReference type="SAM" id="MobiDB-lite"/>
    </source>
</evidence>
<evidence type="ECO:0000256" key="2">
    <source>
        <dbReference type="ARBA" id="ARBA00023194"/>
    </source>
</evidence>
<name>A0AAN7YB45_9PEZI</name>
<gene>
    <name evidence="5" type="ORF">LTR62_001663</name>
</gene>
<dbReference type="Gene3D" id="3.60.130.10">
    <property type="entry name" value="Clavaminate synthase-like"/>
    <property type="match status" value="1"/>
</dbReference>
<dbReference type="Proteomes" id="UP001310890">
    <property type="component" value="Unassembled WGS sequence"/>
</dbReference>
<dbReference type="InterPro" id="IPR003819">
    <property type="entry name" value="TauD/TfdA-like"/>
</dbReference>
<dbReference type="SUPFAM" id="SSF51197">
    <property type="entry name" value="Clavaminate synthase-like"/>
    <property type="match status" value="1"/>
</dbReference>
<evidence type="ECO:0000313" key="5">
    <source>
        <dbReference type="EMBL" id="KAK5107169.1"/>
    </source>
</evidence>
<dbReference type="AlphaFoldDB" id="A0AAN7YB45"/>
<dbReference type="Pfam" id="PF02668">
    <property type="entry name" value="TauD"/>
    <property type="match status" value="1"/>
</dbReference>
<dbReference type="InterPro" id="IPR050411">
    <property type="entry name" value="AlphaKG_dependent_hydroxylases"/>
</dbReference>
<organism evidence="5 6">
    <name type="scientific">Meristemomyces frigidus</name>
    <dbReference type="NCBI Taxonomy" id="1508187"/>
    <lineage>
        <taxon>Eukaryota</taxon>
        <taxon>Fungi</taxon>
        <taxon>Dikarya</taxon>
        <taxon>Ascomycota</taxon>
        <taxon>Pezizomycotina</taxon>
        <taxon>Dothideomycetes</taxon>
        <taxon>Dothideomycetidae</taxon>
        <taxon>Mycosphaerellales</taxon>
        <taxon>Teratosphaeriaceae</taxon>
        <taxon>Meristemomyces</taxon>
    </lineage>
</organism>
<feature type="region of interest" description="Disordered" evidence="3">
    <location>
        <begin position="1"/>
        <end position="20"/>
    </location>
</feature>
<feature type="domain" description="TauD/TfdA-like" evidence="4">
    <location>
        <begin position="93"/>
        <end position="360"/>
    </location>
</feature>
<dbReference type="EMBL" id="JAVRRL010000136">
    <property type="protein sequence ID" value="KAK5107169.1"/>
    <property type="molecule type" value="Genomic_DNA"/>
</dbReference>
<protein>
    <recommendedName>
        <fullName evidence="4">TauD/TfdA-like domain-containing protein</fullName>
    </recommendedName>
</protein>
<evidence type="ECO:0000259" key="4">
    <source>
        <dbReference type="Pfam" id="PF02668"/>
    </source>
</evidence>
<keyword evidence="2" id="KW-0045">Antibiotic biosynthesis</keyword>
<sequence length="399" mass="44587">MAPSLTETVTGPLDSSPDQQLRSVFPDGIKTSGQHNPNYDQLVPYAQFPTEITGPTVWDAEDYKHNPGRWTHHFSEEEIGEMSEAADDFIASNTPLTGITKEKFLLPKTSAFLASLRKEILDGKGFLLFKGFPVQLWGTHKSAVAYMGLGTYLGDFVSQNGLGHVLGHVKDVGADATQTDKVRIYRTAARQFFHADDCDVVGLLCIARSLDGGESDIVSSQHVFNTLQRERPDVVQLLTKPIWFFDRKGEVSEGQEPYTRQPVFYRETSREGRVYTKWDPYYIHSLSRYSSAGIIPHPSKAQLEAAALLEATCQRLALHMVLEVGDIQFLSNAHVLHSRTAYRDHAVSSGRPRRHLMRLWLATAEGEGGWALPFYDSRERRRGGVQVGDTVPRAVLDAE</sequence>
<dbReference type="PANTHER" id="PTHR10696">
    <property type="entry name" value="GAMMA-BUTYROBETAINE HYDROXYLASE-RELATED"/>
    <property type="match status" value="1"/>
</dbReference>
<proteinExistence type="predicted"/>
<comment type="caution">
    <text evidence="5">The sequence shown here is derived from an EMBL/GenBank/DDBJ whole genome shotgun (WGS) entry which is preliminary data.</text>
</comment>
<keyword evidence="1" id="KW-0560">Oxidoreductase</keyword>
<dbReference type="GO" id="GO:0016491">
    <property type="term" value="F:oxidoreductase activity"/>
    <property type="evidence" value="ECO:0007669"/>
    <property type="project" value="UniProtKB-KW"/>
</dbReference>
<dbReference type="PANTHER" id="PTHR10696:SF56">
    <property type="entry name" value="TAUD_TFDA-LIKE DOMAIN-CONTAINING PROTEIN"/>
    <property type="match status" value="1"/>
</dbReference>
<dbReference type="InterPro" id="IPR042098">
    <property type="entry name" value="TauD-like_sf"/>
</dbReference>
<evidence type="ECO:0000313" key="6">
    <source>
        <dbReference type="Proteomes" id="UP001310890"/>
    </source>
</evidence>
<accession>A0AAN7YB45</accession>
<dbReference type="GO" id="GO:0017000">
    <property type="term" value="P:antibiotic biosynthetic process"/>
    <property type="evidence" value="ECO:0007669"/>
    <property type="project" value="UniProtKB-KW"/>
</dbReference>
<reference evidence="5" key="1">
    <citation type="submission" date="2023-08" db="EMBL/GenBank/DDBJ databases">
        <title>Black Yeasts Isolated from many extreme environments.</title>
        <authorList>
            <person name="Coleine C."/>
            <person name="Stajich J.E."/>
            <person name="Selbmann L."/>
        </authorList>
    </citation>
    <scope>NUCLEOTIDE SEQUENCE</scope>
    <source>
        <strain evidence="5">CCFEE 5401</strain>
    </source>
</reference>
<evidence type="ECO:0000256" key="1">
    <source>
        <dbReference type="ARBA" id="ARBA00023002"/>
    </source>
</evidence>